<dbReference type="Pfam" id="PF15309">
    <property type="entry name" value="ALMS_motif"/>
    <property type="match status" value="1"/>
</dbReference>
<feature type="region of interest" description="Disordered" evidence="4">
    <location>
        <begin position="453"/>
        <end position="497"/>
    </location>
</feature>
<feature type="region of interest" description="Disordered" evidence="4">
    <location>
        <begin position="2034"/>
        <end position="2106"/>
    </location>
</feature>
<feature type="compositionally biased region" description="Basic and acidic residues" evidence="4">
    <location>
        <begin position="194"/>
        <end position="205"/>
    </location>
</feature>
<feature type="region of interest" description="Disordered" evidence="4">
    <location>
        <begin position="894"/>
        <end position="915"/>
    </location>
</feature>
<dbReference type="Proteomes" id="UP000694389">
    <property type="component" value="Unassembled WGS sequence"/>
</dbReference>
<evidence type="ECO:0000313" key="7">
    <source>
        <dbReference type="Proteomes" id="UP000694389"/>
    </source>
</evidence>
<feature type="compositionally biased region" description="Polar residues" evidence="4">
    <location>
        <begin position="1095"/>
        <end position="1105"/>
    </location>
</feature>
<feature type="compositionally biased region" description="Polar residues" evidence="4">
    <location>
        <begin position="1597"/>
        <end position="1612"/>
    </location>
</feature>
<feature type="region of interest" description="Disordered" evidence="4">
    <location>
        <begin position="1953"/>
        <end position="2018"/>
    </location>
</feature>
<reference evidence="6" key="2">
    <citation type="submission" date="2025-09" db="UniProtKB">
        <authorList>
            <consortium name="Ensembl"/>
        </authorList>
    </citation>
    <scope>IDENTIFICATION</scope>
</reference>
<feature type="region of interest" description="Disordered" evidence="4">
    <location>
        <begin position="1500"/>
        <end position="1568"/>
    </location>
</feature>
<feature type="region of interest" description="Disordered" evidence="4">
    <location>
        <begin position="162"/>
        <end position="217"/>
    </location>
</feature>
<feature type="compositionally biased region" description="Polar residues" evidence="4">
    <location>
        <begin position="777"/>
        <end position="788"/>
    </location>
</feature>
<reference evidence="6" key="1">
    <citation type="submission" date="2025-08" db="UniProtKB">
        <authorList>
            <consortium name="Ensembl"/>
        </authorList>
    </citation>
    <scope>IDENTIFICATION</scope>
</reference>
<dbReference type="GO" id="GO:0005813">
    <property type="term" value="C:centrosome"/>
    <property type="evidence" value="ECO:0007669"/>
    <property type="project" value="UniProtKB-SubCell"/>
</dbReference>
<proteinExistence type="predicted"/>
<feature type="compositionally biased region" description="Polar residues" evidence="4">
    <location>
        <begin position="612"/>
        <end position="624"/>
    </location>
</feature>
<feature type="region of interest" description="Disordered" evidence="4">
    <location>
        <begin position="1306"/>
        <end position="1338"/>
    </location>
</feature>
<feature type="compositionally biased region" description="Basic and acidic residues" evidence="4">
    <location>
        <begin position="478"/>
        <end position="491"/>
    </location>
</feature>
<evidence type="ECO:0000256" key="2">
    <source>
        <dbReference type="ARBA" id="ARBA00022490"/>
    </source>
</evidence>
<feature type="compositionally biased region" description="Basic and acidic residues" evidence="4">
    <location>
        <begin position="1747"/>
        <end position="1757"/>
    </location>
</feature>
<keyword evidence="2" id="KW-0963">Cytoplasm</keyword>
<dbReference type="GO" id="GO:0046599">
    <property type="term" value="P:regulation of centriole replication"/>
    <property type="evidence" value="ECO:0007669"/>
    <property type="project" value="TreeGrafter"/>
</dbReference>
<dbReference type="GeneTree" id="ENSGT00940000170259"/>
<feature type="region of interest" description="Disordered" evidence="4">
    <location>
        <begin position="775"/>
        <end position="797"/>
    </location>
</feature>
<feature type="compositionally biased region" description="Pro residues" evidence="4">
    <location>
        <begin position="1324"/>
        <end position="1336"/>
    </location>
</feature>
<feature type="region of interest" description="Disordered" evidence="4">
    <location>
        <begin position="1814"/>
        <end position="1925"/>
    </location>
</feature>
<feature type="region of interest" description="Disordered" evidence="4">
    <location>
        <begin position="1254"/>
        <end position="1280"/>
    </location>
</feature>
<feature type="region of interest" description="Disordered" evidence="4">
    <location>
        <begin position="1364"/>
        <end position="1458"/>
    </location>
</feature>
<feature type="compositionally biased region" description="Polar residues" evidence="4">
    <location>
        <begin position="1254"/>
        <end position="1278"/>
    </location>
</feature>
<feature type="compositionally biased region" description="Low complexity" evidence="4">
    <location>
        <begin position="2060"/>
        <end position="2070"/>
    </location>
</feature>
<feature type="compositionally biased region" description="Polar residues" evidence="4">
    <location>
        <begin position="905"/>
        <end position="915"/>
    </location>
</feature>
<evidence type="ECO:0000256" key="4">
    <source>
        <dbReference type="SAM" id="MobiDB-lite"/>
    </source>
</evidence>
<evidence type="ECO:0000259" key="5">
    <source>
        <dbReference type="Pfam" id="PF15309"/>
    </source>
</evidence>
<dbReference type="GO" id="GO:0005814">
    <property type="term" value="C:centriole"/>
    <property type="evidence" value="ECO:0007669"/>
    <property type="project" value="TreeGrafter"/>
</dbReference>
<feature type="compositionally biased region" description="Basic and acidic residues" evidence="4">
    <location>
        <begin position="1414"/>
        <end position="1427"/>
    </location>
</feature>
<feature type="compositionally biased region" description="Polar residues" evidence="4">
    <location>
        <begin position="1702"/>
        <end position="1715"/>
    </location>
</feature>
<comment type="subcellular location">
    <subcellularLocation>
        <location evidence="1">Cytoplasm</location>
        <location evidence="1">Cytoskeleton</location>
        <location evidence="1">Microtubule organizing center</location>
        <location evidence="1">Centrosome</location>
    </subcellularLocation>
</comment>
<feature type="compositionally biased region" description="Basic and acidic residues" evidence="4">
    <location>
        <begin position="627"/>
        <end position="642"/>
    </location>
</feature>
<feature type="region of interest" description="Disordered" evidence="4">
    <location>
        <begin position="266"/>
        <end position="310"/>
    </location>
</feature>
<feature type="compositionally biased region" description="Basic and acidic residues" evidence="4">
    <location>
        <begin position="1822"/>
        <end position="1868"/>
    </location>
</feature>
<feature type="compositionally biased region" description="Polar residues" evidence="4">
    <location>
        <begin position="984"/>
        <end position="998"/>
    </location>
</feature>
<dbReference type="GO" id="GO:0005829">
    <property type="term" value="C:cytosol"/>
    <property type="evidence" value="ECO:0007669"/>
    <property type="project" value="TreeGrafter"/>
</dbReference>
<name>A0A8C4NV55_DICLA</name>
<feature type="region of interest" description="Disordered" evidence="4">
    <location>
        <begin position="555"/>
        <end position="657"/>
    </location>
</feature>
<feature type="region of interest" description="Disordered" evidence="4">
    <location>
        <begin position="975"/>
        <end position="1149"/>
    </location>
</feature>
<feature type="compositionally biased region" description="Low complexity" evidence="4">
    <location>
        <begin position="1987"/>
        <end position="2004"/>
    </location>
</feature>
<feature type="region of interest" description="Disordered" evidence="4">
    <location>
        <begin position="823"/>
        <end position="875"/>
    </location>
</feature>
<accession>A0A8C4NV55</accession>
<keyword evidence="7" id="KW-1185">Reference proteome</keyword>
<feature type="compositionally biased region" description="Low complexity" evidence="4">
    <location>
        <begin position="1428"/>
        <end position="1437"/>
    </location>
</feature>
<evidence type="ECO:0000313" key="6">
    <source>
        <dbReference type="Ensembl" id="ENSDLAP00005049707.2"/>
    </source>
</evidence>
<feature type="compositionally biased region" description="Polar residues" evidence="4">
    <location>
        <begin position="2005"/>
        <end position="2015"/>
    </location>
</feature>
<feature type="region of interest" description="Disordered" evidence="4">
    <location>
        <begin position="1658"/>
        <end position="1766"/>
    </location>
</feature>
<dbReference type="PANTHER" id="PTHR21553:SF36">
    <property type="entry name" value="ALMS1 CENTROSOME AND BASAL BODY-ASSOCIATED PROTEIN-RELATED"/>
    <property type="match status" value="1"/>
</dbReference>
<protein>
    <recommendedName>
        <fullName evidence="5">ALMS motif domain-containing protein</fullName>
    </recommendedName>
</protein>
<feature type="compositionally biased region" description="Basic and acidic residues" evidence="4">
    <location>
        <begin position="1960"/>
        <end position="1976"/>
    </location>
</feature>
<feature type="compositionally biased region" description="Basic and acidic residues" evidence="4">
    <location>
        <begin position="339"/>
        <end position="353"/>
    </location>
</feature>
<evidence type="ECO:0000256" key="1">
    <source>
        <dbReference type="ARBA" id="ARBA00004300"/>
    </source>
</evidence>
<feature type="compositionally biased region" description="Polar residues" evidence="4">
    <location>
        <begin position="846"/>
        <end position="875"/>
    </location>
</feature>
<feature type="compositionally biased region" description="Polar residues" evidence="4">
    <location>
        <begin position="1014"/>
        <end position="1033"/>
    </location>
</feature>
<dbReference type="GO" id="GO:0008017">
    <property type="term" value="F:microtubule binding"/>
    <property type="evidence" value="ECO:0007669"/>
    <property type="project" value="TreeGrafter"/>
</dbReference>
<feature type="region of interest" description="Disordered" evidence="4">
    <location>
        <begin position="1597"/>
        <end position="1637"/>
    </location>
</feature>
<evidence type="ECO:0000256" key="3">
    <source>
        <dbReference type="ARBA" id="ARBA00023212"/>
    </source>
</evidence>
<feature type="compositionally biased region" description="Polar residues" evidence="4">
    <location>
        <begin position="555"/>
        <end position="583"/>
    </location>
</feature>
<sequence>MQIILNVCCRVSFTKPTRVVASPQLPPGEDVSQSVGQTPINQLGVQTRSCARQETDGWEHQQLWGHSLQPDFQDSNLSPAFPLLPANSGVEHMSTEYSLFQQSDNEFAALRAYPDISMASERFHFQPQHCTTQTSEHASLSQHPLAQATILSEDGANSCCSLSQHSLSPGDEGRGKEAVHSSLTTSTDKQGVPSRDDTGSRKKDSGTLTGPLDKPVGETAEDETYFLSKEIPAQHLLALLQKDIGMLSSSSSAVSSASETSVKTAASFTEDHKSTKVCKPGFDQSTVRREGPPGEASLPQQQTQQPDRDLSSEVCNITMGLRSTQPDDSSEVLHRELLSEVERRSSREAESKKQQRKSPTPPGQSLTPYPAETSKGKSSVSRTNVGGVPWTGPFSAGVERGLREQDLWSSGNQTGIDGSYLGFLPQSQSTPGIFKAPLKSSVKAKLGQLSAIESNKENSHQSSTEISPQPALPVAEGRQPDTSDQCKEEANSAKVQSLPSLNYMEKVDAWRANQSSGKTSLFDSLALQGFSGISPKKKAYDAVSDTLNRILSQQARSLQQPPVSSPANQNVTQISSTAPSGSSLKRGEAVGSAPSDKDNTGSALRPSASPFGRSQSHSSLSTVVMSARKDQQTERRTEKEKSQTQGDVHQQSATVQPSALMSLGQFSDVSLDRDLTLSSSQDSYNSGIKLGTSIEASSVVSLEVDNYAPYWTSKQLTPPPPPRPRDLNIEERIPLYLHNLGIDQSPSTILTPFAPRGPIREPEFSPTDLCTIKGSIGTPTKSIQTPEGGSTHKGEFSRSSILSVDSSMSITFSLDSLGPAVSIPERARRASPLSDPEDIQSEHRLASSSQPDEDSYPSTLQTIQQQQRDSSLTSSQNTIQLGVRFDSDLSLATEDRCGDRDLESPLQTSRSMEQSAEASFVSSKALLEIRKLLSQAENVVSAGSSVASSAFPAAPRLLSDDDIFLSLRKKTSRLQDSSFSSSSATGDPRTQSSQLWGRSSSDSMLSSEKLRKSSIGQESMTSSGPPYYPSTQPLIPAMSTGAYRRPQDSTVGRGPGSSLVLSQSARRAEPEGCSAAPPDNKVPPQPPIITPLPALSTQQLTSTPTDMAGVTEEEKQTTLEDPVQSSSSSPILEDNDQGAVSDGSSESSLAVRVAKLLQSESPATMVSSTPSLTDQEESRAREWIKLKLSGEQCEPLELDKEDRNRIEEIKRELLLKNPIKSQGSTDTESSAASSVRALRGQDLSQHVETFTALSDASKQPLQPPQGLSTDLSSVQLQNPPRPDLEAQIREIAAREGVTLPRTNPQALTSITIATRRRSTSPSPSTLPAPPLSPAPEPLHLTELSTGAVEHPKTNMWIPPTVDKEDKATTEPASVFEPSSSLYTRNQNLTVPGNQRRQDAVGGQFEEPPPPSLRLGREDVYAKDDKVSVQDSSVSGVGHEAEQATGSSTPESPARTGHVSHVHLTLSPKATDHSSATSVHSSHADAVTGLPCKEFVPLRHSSSAASSPDEGVGLSSPPEWYNTKEPIRQRGPERVDTSTLFKTAAPQGKMTSTSSQTPRHKVVVPPTPLTTESPVPVLLPYKPRGSEELFYVPQTEADFTTDPSDTTMESTHTGSDDAVPPRFSSEVLGHRDPGLDRGVTIRHTEGIYSKRLKTATFKMHKPERRADATSQTSVTRAPKPSTEVAFTRAPLSSNQEASKRDQGTSPVQFLSYNQPEPSRERFQSVHMETVYVKTSRRLDRGSFPQAGGERDQERRDSDLLQPAAQHSSSSLDQLWQRFCDRWSLEESQPTSDRETSLLDRLERLSRLIHSTKETNISEAYCHPGEKSGRRGEDATGKERKNHIGEVKRSVGGEDREMERKVIGGRKVEGEPPIPHQAWTQRLQVEQTSPTDEGSLSSFSHDSSQSEHLFPADRDESETLSTMSGSMSTVDTARLIRAFGARRVQHLKTSSSLSRLYSTINKQKEGREQRRGRNKDPPHIITLSETTGTDESTVAADSASSTSTNTLPSQPGPSRTLASKKAVKLVSKGIQAGDLELVSNGTRRHTRDVGTTFPSPGEARTSRQISSSSSSLERGRGGRRSPSKTQGLQKQRKSKKNPPKTFPEGVSWFISADNLRSEARKENRSEEEESTWRPSTAWFEPYSRIPPWREPLRQIHEERNKQPSFTHHTELDIDPRTKTMSSGLARISLQDALEMRRPEFISQSRRRVKRLALQVEERKLQEAFSRERDELFSRPGGPGRLPRPAGTALLRRAVPRKEMIQRSKQIYESLPEVQRRREEERRKAEYQSYRLNAQLYNKRITSRVLGRRTAWQ</sequence>
<feature type="compositionally biased region" description="Polar residues" evidence="4">
    <location>
        <begin position="1376"/>
        <end position="1394"/>
    </location>
</feature>
<dbReference type="Ensembl" id="ENSDLAT00005052983.2">
    <property type="protein sequence ID" value="ENSDLAP00005049707.2"/>
    <property type="gene ID" value="ENSDLAG00005021748.2"/>
</dbReference>
<feature type="compositionally biased region" description="Low complexity" evidence="4">
    <location>
        <begin position="1307"/>
        <end position="1323"/>
    </location>
</feature>
<feature type="region of interest" description="Disordered" evidence="4">
    <location>
        <begin position="339"/>
        <end position="392"/>
    </location>
</feature>
<dbReference type="PANTHER" id="PTHR21553">
    <property type="entry name" value="ALMS1-RELATED"/>
    <property type="match status" value="1"/>
</dbReference>
<feature type="domain" description="ALMS motif" evidence="5">
    <location>
        <begin position="2183"/>
        <end position="2306"/>
    </location>
</feature>
<organism evidence="6 7">
    <name type="scientific">Dicentrarchus labrax</name>
    <name type="common">European seabass</name>
    <name type="synonym">Morone labrax</name>
    <dbReference type="NCBI Taxonomy" id="13489"/>
    <lineage>
        <taxon>Eukaryota</taxon>
        <taxon>Metazoa</taxon>
        <taxon>Chordata</taxon>
        <taxon>Craniata</taxon>
        <taxon>Vertebrata</taxon>
        <taxon>Euteleostomi</taxon>
        <taxon>Actinopterygii</taxon>
        <taxon>Neopterygii</taxon>
        <taxon>Teleostei</taxon>
        <taxon>Neoteleostei</taxon>
        <taxon>Acanthomorphata</taxon>
        <taxon>Eupercaria</taxon>
        <taxon>Moronidae</taxon>
        <taxon>Dicentrarchus</taxon>
    </lineage>
</organism>
<feature type="compositionally biased region" description="Basic and acidic residues" evidence="4">
    <location>
        <begin position="1524"/>
        <end position="1535"/>
    </location>
</feature>
<feature type="compositionally biased region" description="Polar residues" evidence="4">
    <location>
        <begin position="643"/>
        <end position="657"/>
    </location>
</feature>
<dbReference type="InterPro" id="IPR029299">
    <property type="entry name" value="ALMS_motif"/>
</dbReference>
<feature type="compositionally biased region" description="Basic and acidic residues" evidence="4">
    <location>
        <begin position="894"/>
        <end position="903"/>
    </location>
</feature>
<keyword evidence="3" id="KW-0206">Cytoskeleton</keyword>
<feature type="compositionally biased region" description="Polar residues" evidence="4">
    <location>
        <begin position="1876"/>
        <end position="1892"/>
    </location>
</feature>
<feature type="compositionally biased region" description="Pro residues" evidence="4">
    <location>
        <begin position="1080"/>
        <end position="1090"/>
    </location>
</feature>